<organism evidence="2 3">
    <name type="scientific">Leptosia nina</name>
    <dbReference type="NCBI Taxonomy" id="320188"/>
    <lineage>
        <taxon>Eukaryota</taxon>
        <taxon>Metazoa</taxon>
        <taxon>Ecdysozoa</taxon>
        <taxon>Arthropoda</taxon>
        <taxon>Hexapoda</taxon>
        <taxon>Insecta</taxon>
        <taxon>Pterygota</taxon>
        <taxon>Neoptera</taxon>
        <taxon>Endopterygota</taxon>
        <taxon>Lepidoptera</taxon>
        <taxon>Glossata</taxon>
        <taxon>Ditrysia</taxon>
        <taxon>Papilionoidea</taxon>
        <taxon>Pieridae</taxon>
        <taxon>Pierinae</taxon>
        <taxon>Leptosia</taxon>
    </lineage>
</organism>
<name>A0AAV1K7F7_9NEOP</name>
<reference evidence="2 3" key="1">
    <citation type="submission" date="2023-11" db="EMBL/GenBank/DDBJ databases">
        <authorList>
            <person name="Okamura Y."/>
        </authorList>
    </citation>
    <scope>NUCLEOTIDE SEQUENCE [LARGE SCALE GENOMIC DNA]</scope>
</reference>
<gene>
    <name evidence="2" type="ORF">LNINA_LOCUS15147</name>
</gene>
<dbReference type="EMBL" id="CAVLEF010000283">
    <property type="protein sequence ID" value="CAK1556393.1"/>
    <property type="molecule type" value="Genomic_DNA"/>
</dbReference>
<dbReference type="Proteomes" id="UP001497472">
    <property type="component" value="Unassembled WGS sequence"/>
</dbReference>
<feature type="compositionally biased region" description="Polar residues" evidence="1">
    <location>
        <begin position="85"/>
        <end position="104"/>
    </location>
</feature>
<evidence type="ECO:0000313" key="2">
    <source>
        <dbReference type="EMBL" id="CAK1556393.1"/>
    </source>
</evidence>
<comment type="caution">
    <text evidence="2">The sequence shown here is derived from an EMBL/GenBank/DDBJ whole genome shotgun (WGS) entry which is preliminary data.</text>
</comment>
<keyword evidence="3" id="KW-1185">Reference proteome</keyword>
<proteinExistence type="predicted"/>
<sequence>MADQDKSSGGTGVSPAVVVEQTTNSRHKPPYRPTDKQDISELQHKHSKAPAVPSVAEELKASTVDTTVQENAEEKEQRRAKYNEMSKQNASKKLSMTKKQSSSPEAIALAHVEVDTKKGSITPPSQPIPHDVEALSGADFTAAEKEANRRGETDSITDEISDARTVDTSKKYSNWMTMKRLAGCRAVNRGRPASRASSANFSVAASPTKLRPKKISPRDELLVKEYKSSLKNNVCDTFAHCYVILAGHFRTLLLTPSLKTSLDSDGKSDVTRDEKCQEQDMLPEIKEISRAWILERRASVGPCFRPGMPFEGPTGISIYIPRKNFISKSKLNVKLEKSKQEIKECNENGLEQIETNCEPKLLASLREKLSSVHNKIKNALHC</sequence>
<evidence type="ECO:0000313" key="3">
    <source>
        <dbReference type="Proteomes" id="UP001497472"/>
    </source>
</evidence>
<evidence type="ECO:0000256" key="1">
    <source>
        <dbReference type="SAM" id="MobiDB-lite"/>
    </source>
</evidence>
<accession>A0AAV1K7F7</accession>
<feature type="compositionally biased region" description="Basic and acidic residues" evidence="1">
    <location>
        <begin position="72"/>
        <end position="84"/>
    </location>
</feature>
<feature type="compositionally biased region" description="Basic and acidic residues" evidence="1">
    <location>
        <begin position="33"/>
        <end position="44"/>
    </location>
</feature>
<protein>
    <submittedName>
        <fullName evidence="2">Uncharacterized protein</fullName>
    </submittedName>
</protein>
<feature type="region of interest" description="Disordered" evidence="1">
    <location>
        <begin position="1"/>
        <end position="104"/>
    </location>
</feature>
<dbReference type="AlphaFoldDB" id="A0AAV1K7F7"/>